<keyword evidence="2 5" id="KW-0238">DNA-binding</keyword>
<feature type="domain" description="HTH araC/xylS-type" evidence="4">
    <location>
        <begin position="303"/>
        <end position="401"/>
    </location>
</feature>
<dbReference type="EMBL" id="QAOM01000011">
    <property type="protein sequence ID" value="PTQ83977.1"/>
    <property type="molecule type" value="Genomic_DNA"/>
</dbReference>
<accession>A0A2T5IJI6</accession>
<dbReference type="InterPro" id="IPR020449">
    <property type="entry name" value="Tscrpt_reg_AraC-type_HTH"/>
</dbReference>
<protein>
    <submittedName>
        <fullName evidence="5">AraC-like DNA-binding protein</fullName>
    </submittedName>
</protein>
<dbReference type="GO" id="GO:0003700">
    <property type="term" value="F:DNA-binding transcription factor activity"/>
    <property type="evidence" value="ECO:0007669"/>
    <property type="project" value="InterPro"/>
</dbReference>
<dbReference type="GO" id="GO:0043565">
    <property type="term" value="F:sequence-specific DNA binding"/>
    <property type="evidence" value="ECO:0007669"/>
    <property type="project" value="InterPro"/>
</dbReference>
<organism evidence="5 6">
    <name type="scientific">Trichococcus patagoniensis</name>
    <dbReference type="NCBI Taxonomy" id="382641"/>
    <lineage>
        <taxon>Bacteria</taxon>
        <taxon>Bacillati</taxon>
        <taxon>Bacillota</taxon>
        <taxon>Bacilli</taxon>
        <taxon>Lactobacillales</taxon>
        <taxon>Carnobacteriaceae</taxon>
        <taxon>Trichococcus</taxon>
    </lineage>
</organism>
<dbReference type="PRINTS" id="PR00032">
    <property type="entry name" value="HTHARAC"/>
</dbReference>
<evidence type="ECO:0000259" key="4">
    <source>
        <dbReference type="PROSITE" id="PS01124"/>
    </source>
</evidence>
<reference evidence="5 6" key="1">
    <citation type="submission" date="2018-04" db="EMBL/GenBank/DDBJ databases">
        <title>Genomic Encyclopedia of Archaeal and Bacterial Type Strains, Phase II (KMG-II): from individual species to whole genera.</title>
        <authorList>
            <person name="Goeker M."/>
        </authorList>
    </citation>
    <scope>NUCLEOTIDE SEQUENCE [LARGE SCALE GENOMIC DNA]</scope>
    <source>
        <strain evidence="5 6">DSM 18806</strain>
    </source>
</reference>
<dbReference type="AlphaFoldDB" id="A0A2T5IJI6"/>
<dbReference type="Pfam" id="PF12833">
    <property type="entry name" value="HTH_18"/>
    <property type="match status" value="1"/>
</dbReference>
<dbReference type="Proteomes" id="UP000244161">
    <property type="component" value="Unassembled WGS sequence"/>
</dbReference>
<evidence type="ECO:0000256" key="2">
    <source>
        <dbReference type="ARBA" id="ARBA00023125"/>
    </source>
</evidence>
<evidence type="ECO:0000256" key="1">
    <source>
        <dbReference type="ARBA" id="ARBA00023015"/>
    </source>
</evidence>
<evidence type="ECO:0000313" key="5">
    <source>
        <dbReference type="EMBL" id="PTQ83977.1"/>
    </source>
</evidence>
<keyword evidence="6" id="KW-1185">Reference proteome</keyword>
<comment type="caution">
    <text evidence="5">The sequence shown here is derived from an EMBL/GenBank/DDBJ whole genome shotgun (WGS) entry which is preliminary data.</text>
</comment>
<sequence>MNSSTIDFITKLLSDTLHLNFHYFIAPYPNISAFDQSLRDSLEDSETLYRQVQDFLLTMEKNTFYFVTDNYSINYIFFFPFVDKQDVVAIGPYFNNPINDDYWHEITENNHLTAADIQNIKGFLFGIPQIDNNLHLISIISNIVSYINKEDITPFSINYHDFSNSSKDHYIYTPKDNFEAYFDALFDRYKIEKELLSHIRNGDWEKALVEAERFMSSPIEPRLKNTLRDKKSHLTSANTLFRKAVEGNEIHPVYLHEISSKFLHVIELTTSDSGLNKLYEQMIREYCLLVQNKSRNTYSLSVRKILDYIEFNLNLPLTLKSISEKFNLSAPYISSQFKKEVGTTVIRYINQLRINEAIKLLDSSSMSIQDIAAYVGIPDYNYFTKVFKKERGVTPSDYRKDIVK</sequence>
<dbReference type="InterPro" id="IPR018062">
    <property type="entry name" value="HTH_AraC-typ_CS"/>
</dbReference>
<evidence type="ECO:0000313" key="6">
    <source>
        <dbReference type="Proteomes" id="UP000244161"/>
    </source>
</evidence>
<dbReference type="InterPro" id="IPR018060">
    <property type="entry name" value="HTH_AraC"/>
</dbReference>
<keyword evidence="1" id="KW-0805">Transcription regulation</keyword>
<name>A0A2T5IJI6_9LACT</name>
<dbReference type="SUPFAM" id="SSF46689">
    <property type="entry name" value="Homeodomain-like"/>
    <property type="match status" value="2"/>
</dbReference>
<keyword evidence="3" id="KW-0804">Transcription</keyword>
<dbReference type="InterPro" id="IPR009057">
    <property type="entry name" value="Homeodomain-like_sf"/>
</dbReference>
<dbReference type="PROSITE" id="PS01124">
    <property type="entry name" value="HTH_ARAC_FAMILY_2"/>
    <property type="match status" value="1"/>
</dbReference>
<dbReference type="PANTHER" id="PTHR43280">
    <property type="entry name" value="ARAC-FAMILY TRANSCRIPTIONAL REGULATOR"/>
    <property type="match status" value="1"/>
</dbReference>
<dbReference type="RefSeq" id="WP_108032886.1">
    <property type="nucleotide sequence ID" value="NZ_QAOM01000011.1"/>
</dbReference>
<gene>
    <name evidence="5" type="ORF">C8U37_11162</name>
</gene>
<dbReference type="OrthoDB" id="62429at2"/>
<dbReference type="PROSITE" id="PS00041">
    <property type="entry name" value="HTH_ARAC_FAMILY_1"/>
    <property type="match status" value="1"/>
</dbReference>
<dbReference type="SMART" id="SM00342">
    <property type="entry name" value="HTH_ARAC"/>
    <property type="match status" value="1"/>
</dbReference>
<dbReference type="PANTHER" id="PTHR43280:SF2">
    <property type="entry name" value="HTH-TYPE TRANSCRIPTIONAL REGULATOR EXSA"/>
    <property type="match status" value="1"/>
</dbReference>
<proteinExistence type="predicted"/>
<dbReference type="Gene3D" id="1.10.10.60">
    <property type="entry name" value="Homeodomain-like"/>
    <property type="match status" value="2"/>
</dbReference>
<evidence type="ECO:0000256" key="3">
    <source>
        <dbReference type="ARBA" id="ARBA00023163"/>
    </source>
</evidence>